<dbReference type="SUPFAM" id="SSF55060">
    <property type="entry name" value="GHMP Kinase, C-terminal domain"/>
    <property type="match status" value="1"/>
</dbReference>
<dbReference type="Gene3D" id="3.10.580.10">
    <property type="entry name" value="CBS-domain"/>
    <property type="match status" value="1"/>
</dbReference>
<dbReference type="GO" id="GO:0006012">
    <property type="term" value="P:galactose metabolic process"/>
    <property type="evidence" value="ECO:0007669"/>
    <property type="project" value="TreeGrafter"/>
</dbReference>
<name>A0AAI9IIN9_9BURK</name>
<dbReference type="Pfam" id="PF08544">
    <property type="entry name" value="GHMP_kinases_C"/>
    <property type="match status" value="1"/>
</dbReference>
<dbReference type="GO" id="GO:0005829">
    <property type="term" value="C:cytosol"/>
    <property type="evidence" value="ECO:0007669"/>
    <property type="project" value="TreeGrafter"/>
</dbReference>
<dbReference type="GO" id="GO:0005524">
    <property type="term" value="F:ATP binding"/>
    <property type="evidence" value="ECO:0007669"/>
    <property type="project" value="UniProtKB-KW"/>
</dbReference>
<dbReference type="EMBL" id="AEEC02000001">
    <property type="protein sequence ID" value="EOA06807.1"/>
    <property type="molecule type" value="Genomic_DNA"/>
</dbReference>
<gene>
    <name evidence="6" type="ORF">HFRIS_000800</name>
</gene>
<dbReference type="RefSeq" id="WP_006461288.1">
    <property type="nucleotide sequence ID" value="NZ_AEEC02000001.1"/>
</dbReference>
<dbReference type="PRINTS" id="PR00960">
    <property type="entry name" value="LMBPPROTEIN"/>
</dbReference>
<keyword evidence="2 6" id="KW-0418">Kinase</keyword>
<dbReference type="InterPro" id="IPR001174">
    <property type="entry name" value="HddA/FKP"/>
</dbReference>
<keyword evidence="1" id="KW-0547">Nucleotide-binding</keyword>
<proteinExistence type="predicted"/>
<dbReference type="InterPro" id="IPR000644">
    <property type="entry name" value="CBS_dom"/>
</dbReference>
<evidence type="ECO:0000256" key="1">
    <source>
        <dbReference type="ARBA" id="ARBA00022741"/>
    </source>
</evidence>
<evidence type="ECO:0000259" key="5">
    <source>
        <dbReference type="PROSITE" id="PS51371"/>
    </source>
</evidence>
<protein>
    <submittedName>
        <fullName evidence="6">Sugar kinase</fullName>
    </submittedName>
</protein>
<dbReference type="GO" id="GO:0004335">
    <property type="term" value="F:galactokinase activity"/>
    <property type="evidence" value="ECO:0007669"/>
    <property type="project" value="TreeGrafter"/>
</dbReference>
<evidence type="ECO:0000313" key="7">
    <source>
        <dbReference type="Proteomes" id="UP000006772"/>
    </source>
</evidence>
<dbReference type="Gene3D" id="3.30.230.120">
    <property type="match status" value="1"/>
</dbReference>
<evidence type="ECO:0000256" key="3">
    <source>
        <dbReference type="ARBA" id="ARBA00022840"/>
    </source>
</evidence>
<dbReference type="SUPFAM" id="SSF54631">
    <property type="entry name" value="CBS-domain pair"/>
    <property type="match status" value="1"/>
</dbReference>
<sequence>MIVYDDEDLLSAIDKIEASRFQTVFVTDRELQLKGLITNGDVRRFLLNGGQTDETVTACMNKSFRSVGMNASREEMLKLLDLGFTVIPKVAPDGRLMDLITPEYELASPEAPVLTRARAPVRISFGGGGSDLTYYFVDHPGAVLSTTVALYAHATLIPRADRNIHIYSEDLDTHTHYPSLLDLLASPRQDLLSAVVSVIKPIYGFDLYVRSDFPVGSGLGGSSAVATAVVAAFNEMRLDRWTTYEVAELAFQAERVCFGVAGGWQDQYASAFGGFNLIELGDKKNLVHAIRLEAATVNELEECLILCDSRIKHDSGTLHKKQRETYSNENKAEQLTEMVALCREMHRHLLRGELMDFGRCLDKAWQLKRGLSADISNPELAHIYESAMQAGALGGKLLGAGAGGFFLFFVQPQYRQQLAKRLKDLNCKLSIFKFENEGVVSWRTKIL</sequence>
<dbReference type="PANTHER" id="PTHR10457">
    <property type="entry name" value="MEVALONATE KINASE/GALACTOKINASE"/>
    <property type="match status" value="1"/>
</dbReference>
<evidence type="ECO:0000313" key="6">
    <source>
        <dbReference type="EMBL" id="EOA06807.1"/>
    </source>
</evidence>
<comment type="caution">
    <text evidence="6">The sequence shown here is derived from an EMBL/GenBank/DDBJ whole genome shotgun (WGS) entry which is preliminary data.</text>
</comment>
<reference evidence="6 7" key="1">
    <citation type="journal article" date="2013" name="Front. Microbiol.">
        <title>The genome of the endophytic bacterium H. frisingense GSF30(T) identifies diverse strategies in the Herbaspirillum genus to interact with plants.</title>
        <authorList>
            <person name="Straub D."/>
            <person name="Rothballer M."/>
            <person name="Hartmann A."/>
            <person name="Ludewig U."/>
        </authorList>
    </citation>
    <scope>NUCLEOTIDE SEQUENCE [LARGE SCALE GENOMIC DNA]</scope>
    <source>
        <strain evidence="6 7">GSF30</strain>
    </source>
</reference>
<dbReference type="InterPro" id="IPR046342">
    <property type="entry name" value="CBS_dom_sf"/>
</dbReference>
<dbReference type="SUPFAM" id="SSF54211">
    <property type="entry name" value="Ribosomal protein S5 domain 2-like"/>
    <property type="match status" value="1"/>
</dbReference>
<accession>A0AAI9IIN9</accession>
<dbReference type="InterPro" id="IPR020568">
    <property type="entry name" value="Ribosomal_Su5_D2-typ_SF"/>
</dbReference>
<dbReference type="PROSITE" id="PS51371">
    <property type="entry name" value="CBS"/>
    <property type="match status" value="1"/>
</dbReference>
<dbReference type="AlphaFoldDB" id="A0AAI9IIN9"/>
<feature type="domain" description="CBS" evidence="5">
    <location>
        <begin position="1"/>
        <end position="54"/>
    </location>
</feature>
<evidence type="ECO:0000256" key="4">
    <source>
        <dbReference type="PROSITE-ProRule" id="PRU00703"/>
    </source>
</evidence>
<evidence type="ECO:0000256" key="2">
    <source>
        <dbReference type="ARBA" id="ARBA00022777"/>
    </source>
</evidence>
<dbReference type="Proteomes" id="UP000006772">
    <property type="component" value="Unassembled WGS sequence"/>
</dbReference>
<organism evidence="6 7">
    <name type="scientific">Herbaspirillum frisingense GSF30</name>
    <dbReference type="NCBI Taxonomy" id="864073"/>
    <lineage>
        <taxon>Bacteria</taxon>
        <taxon>Pseudomonadati</taxon>
        <taxon>Pseudomonadota</taxon>
        <taxon>Betaproteobacteria</taxon>
        <taxon>Burkholderiales</taxon>
        <taxon>Oxalobacteraceae</taxon>
        <taxon>Herbaspirillum</taxon>
    </lineage>
</organism>
<dbReference type="InterPro" id="IPR036554">
    <property type="entry name" value="GHMP_kinase_C_sf"/>
</dbReference>
<keyword evidence="4" id="KW-0129">CBS domain</keyword>
<dbReference type="Pfam" id="PF00288">
    <property type="entry name" value="GHMP_kinases_N"/>
    <property type="match status" value="1"/>
</dbReference>
<dbReference type="InterPro" id="IPR006204">
    <property type="entry name" value="GHMP_kinase_N_dom"/>
</dbReference>
<keyword evidence="2 6" id="KW-0808">Transferase</keyword>
<dbReference type="InterPro" id="IPR013750">
    <property type="entry name" value="GHMP_kinase_C_dom"/>
</dbReference>
<dbReference type="PANTHER" id="PTHR10457:SF9">
    <property type="entry name" value="D-GLYCERO-ALPHA-D-MANNO-HEPTOSE 7-PHOSPHATE KINASE"/>
    <property type="match status" value="1"/>
</dbReference>
<keyword evidence="3" id="KW-0067">ATP-binding</keyword>